<accession>A0A5B8R9E9</accession>
<dbReference type="GO" id="GO:0004888">
    <property type="term" value="F:transmembrane signaling receptor activity"/>
    <property type="evidence" value="ECO:0007669"/>
    <property type="project" value="InterPro"/>
</dbReference>
<proteinExistence type="inferred from homology"/>
<feature type="transmembrane region" description="Helical" evidence="4">
    <location>
        <begin position="186"/>
        <end position="209"/>
    </location>
</feature>
<dbReference type="Pfam" id="PF00672">
    <property type="entry name" value="HAMP"/>
    <property type="match status" value="1"/>
</dbReference>
<keyword evidence="4" id="KW-0472">Membrane</keyword>
<feature type="domain" description="HAMP" evidence="6">
    <location>
        <begin position="211"/>
        <end position="263"/>
    </location>
</feature>
<dbReference type="InterPro" id="IPR024478">
    <property type="entry name" value="HlyB_4HB_MCP"/>
</dbReference>
<sequence length="545" mass="57637">MFKKLKIGQRLALSFGLVLALMGVMATAAVIGLARVEAGAIELSEQRWPNTVRANDVIDNANEIAVSLRDYLLAEDPAIRQDRLDVIDRAFAANPPLLDQLTAAHADSPEALALVERTRADLSALQAATGELVDIAGRDVEAAERFLMSDVQALREDYIHSIEALLAYESEAFTQTATAAESVYRFTLALLIGLGIAGLAIAVLAAWLVTRRVVGAIHRCVTAARQISEGDLTVELDTSAGDETGELLRAMQETAQRLSAIIGDVRSAADQLAAASEEVSATGQSMAHAATQQATSVEQTTASVEQMTASIQQNTENARVTDNIATQSASEAANGGEAVEQTVKAMREIAEKISIIDDIAYQTNLLALNAAIEAARAGDHGKGFAVVAAEVRKLAERAQVAAQEIGETASSSLDVSDRAGRLLSEMVPSIRKTSELVQEISASSEEQSTAVGQINIAMDQLNRLTQQSASGSEELASTAEEMSSQAQQLQSLMAYFRVHHGGGTAPMGIPAAAVVADRDNGFANANRRPADAEDGFIPFDEEQAA</sequence>
<keyword evidence="4" id="KW-0812">Transmembrane</keyword>
<dbReference type="InterPro" id="IPR004089">
    <property type="entry name" value="MCPsignal_dom"/>
</dbReference>
<dbReference type="SUPFAM" id="SSF58104">
    <property type="entry name" value="Methyl-accepting chemotaxis protein (MCP) signaling domain"/>
    <property type="match status" value="1"/>
</dbReference>
<dbReference type="PRINTS" id="PR00260">
    <property type="entry name" value="CHEMTRNSDUCR"/>
</dbReference>
<dbReference type="AlphaFoldDB" id="A0A5B8R9E9"/>
<dbReference type="SMART" id="SM00283">
    <property type="entry name" value="MA"/>
    <property type="match status" value="1"/>
</dbReference>
<dbReference type="PROSITE" id="PS50111">
    <property type="entry name" value="CHEMOTAXIS_TRANSDUC_2"/>
    <property type="match status" value="1"/>
</dbReference>
<dbReference type="InterPro" id="IPR004090">
    <property type="entry name" value="Chemotax_Me-accpt_rcpt"/>
</dbReference>
<dbReference type="SMART" id="SM00304">
    <property type="entry name" value="HAMP"/>
    <property type="match status" value="1"/>
</dbReference>
<dbReference type="FunFam" id="1.10.287.950:FF:000001">
    <property type="entry name" value="Methyl-accepting chemotaxis sensory transducer"/>
    <property type="match status" value="1"/>
</dbReference>
<gene>
    <name evidence="7" type="ORF">KBTEX_01500</name>
</gene>
<evidence type="ECO:0008006" key="8">
    <source>
        <dbReference type="Google" id="ProtNLM"/>
    </source>
</evidence>
<feature type="region of interest" description="Disordered" evidence="3">
    <location>
        <begin position="525"/>
        <end position="545"/>
    </location>
</feature>
<reference evidence="7" key="1">
    <citation type="submission" date="2019-06" db="EMBL/GenBank/DDBJ databases">
        <authorList>
            <person name="Murdoch R.W."/>
            <person name="Fathepure B."/>
        </authorList>
    </citation>
    <scope>NUCLEOTIDE SEQUENCE</scope>
</reference>
<evidence type="ECO:0000256" key="2">
    <source>
        <dbReference type="ARBA" id="ARBA00029447"/>
    </source>
</evidence>
<keyword evidence="4" id="KW-1133">Transmembrane helix</keyword>
<evidence type="ECO:0000259" key="6">
    <source>
        <dbReference type="PROSITE" id="PS50885"/>
    </source>
</evidence>
<dbReference type="PANTHER" id="PTHR43531:SF11">
    <property type="entry name" value="METHYL-ACCEPTING CHEMOTAXIS PROTEIN 3"/>
    <property type="match status" value="1"/>
</dbReference>
<dbReference type="Pfam" id="PF00015">
    <property type="entry name" value="MCPsignal"/>
    <property type="match status" value="1"/>
</dbReference>
<dbReference type="EMBL" id="MN079096">
    <property type="protein sequence ID" value="QEA05181.1"/>
    <property type="molecule type" value="Genomic_DNA"/>
</dbReference>
<evidence type="ECO:0000256" key="3">
    <source>
        <dbReference type="SAM" id="MobiDB-lite"/>
    </source>
</evidence>
<keyword evidence="1" id="KW-0145">Chemotaxis</keyword>
<evidence type="ECO:0000256" key="4">
    <source>
        <dbReference type="SAM" id="Phobius"/>
    </source>
</evidence>
<dbReference type="PROSITE" id="PS50885">
    <property type="entry name" value="HAMP"/>
    <property type="match status" value="1"/>
</dbReference>
<dbReference type="PANTHER" id="PTHR43531">
    <property type="entry name" value="PROTEIN ICFG"/>
    <property type="match status" value="1"/>
</dbReference>
<dbReference type="InterPro" id="IPR051310">
    <property type="entry name" value="MCP_chemotaxis"/>
</dbReference>
<name>A0A5B8R9E9_9ZZZZ</name>
<dbReference type="InterPro" id="IPR047347">
    <property type="entry name" value="YvaQ-like_sensor"/>
</dbReference>
<feature type="domain" description="Methyl-accepting transducer" evidence="5">
    <location>
        <begin position="268"/>
        <end position="483"/>
    </location>
</feature>
<dbReference type="CDD" id="cd06225">
    <property type="entry name" value="HAMP"/>
    <property type="match status" value="1"/>
</dbReference>
<dbReference type="CDD" id="cd19411">
    <property type="entry name" value="MCP2201-like_sensor"/>
    <property type="match status" value="1"/>
</dbReference>
<dbReference type="InterPro" id="IPR003660">
    <property type="entry name" value="HAMP_dom"/>
</dbReference>
<dbReference type="Gene3D" id="1.10.287.950">
    <property type="entry name" value="Methyl-accepting chemotaxis protein"/>
    <property type="match status" value="1"/>
</dbReference>
<evidence type="ECO:0000259" key="5">
    <source>
        <dbReference type="PROSITE" id="PS50111"/>
    </source>
</evidence>
<dbReference type="GO" id="GO:0005886">
    <property type="term" value="C:plasma membrane"/>
    <property type="evidence" value="ECO:0007669"/>
    <property type="project" value="TreeGrafter"/>
</dbReference>
<dbReference type="GO" id="GO:0006935">
    <property type="term" value="P:chemotaxis"/>
    <property type="evidence" value="ECO:0007669"/>
    <property type="project" value="UniProtKB-KW"/>
</dbReference>
<protein>
    <recommendedName>
        <fullName evidence="8">Methyl-accepting chemotaxis protein</fullName>
    </recommendedName>
</protein>
<organism evidence="7">
    <name type="scientific">uncultured organism</name>
    <dbReference type="NCBI Taxonomy" id="155900"/>
    <lineage>
        <taxon>unclassified sequences</taxon>
        <taxon>environmental samples</taxon>
    </lineage>
</organism>
<evidence type="ECO:0000256" key="1">
    <source>
        <dbReference type="ARBA" id="ARBA00022500"/>
    </source>
</evidence>
<dbReference type="Pfam" id="PF12729">
    <property type="entry name" value="4HB_MCP_1"/>
    <property type="match status" value="1"/>
</dbReference>
<evidence type="ECO:0000313" key="7">
    <source>
        <dbReference type="EMBL" id="QEA05181.1"/>
    </source>
</evidence>
<dbReference type="GO" id="GO:0007165">
    <property type="term" value="P:signal transduction"/>
    <property type="evidence" value="ECO:0007669"/>
    <property type="project" value="InterPro"/>
</dbReference>
<comment type="similarity">
    <text evidence="2">Belongs to the methyl-accepting chemotaxis (MCP) protein family.</text>
</comment>